<dbReference type="InterPro" id="IPR037124">
    <property type="entry name" value="Chaperonin_GroES_sf"/>
</dbReference>
<dbReference type="GO" id="GO:0044183">
    <property type="term" value="F:protein folding chaperone"/>
    <property type="evidence" value="ECO:0007669"/>
    <property type="project" value="InterPro"/>
</dbReference>
<dbReference type="SUPFAM" id="SSF50129">
    <property type="entry name" value="GroES-like"/>
    <property type="match status" value="1"/>
</dbReference>
<dbReference type="PROSITE" id="PS00681">
    <property type="entry name" value="CHAPERONINS_CPN10"/>
    <property type="match status" value="1"/>
</dbReference>
<reference evidence="11" key="1">
    <citation type="submission" date="2020-03" db="EMBL/GenBank/DDBJ databases">
        <title>Whole Genome Sequence of Trichophyton interdigitale from India.</title>
        <authorList>
            <person name="Kumar P."/>
        </authorList>
    </citation>
    <scope>NUCLEOTIDE SEQUENCE</scope>
    <source>
        <strain evidence="11">UCMS-IGIB-CI14</strain>
    </source>
</reference>
<sequence>MEEDDDDLYDPTDVTPSGSSAVQNTGQQGGDVGMVEGQGQEEGEQEGAEEEEEEEEEEDDEDDFKIITEAPPEVAAELTTQTSRHPAHRNEPQKSATDPASATPKGATLHPTPKTGTPTVTSAATTKSAAPQKPGSAYPAHHTSTIDVSANPVHPSTNKPILSTDLDSDFPTEDDKPWRRPGSDINDYFNYGFDEFTWASYCLKQQSLRKDISDQKAQMEDMQAFLSLPGGLPGIPVPGGPAAPPLPGLIPGAVAGGGGSGGGEGTGGRGTPGPPQGGAGPGPQNAMPGMPSGMPDLSPDMMQAVFAGMMAQGMDPSSMDPMTFMQHAQAMMGGGQPGAGNTQVPQTGYGGQAGGQAFSGQAAGQEQMGYGSYDQHGAYSNPGARGKGMRRCFNSAYNQAFRSVKNLAPLLDRVLVQRIKSEAKTASGIFLPESSVKELNEAKVLAVGPGALDKDGKRIAMSVAPGDRVLVPQFGGSPVKLGEEEYSLFRDHELLAKFRE</sequence>
<feature type="compositionally biased region" description="Polar residues" evidence="9">
    <location>
        <begin position="142"/>
        <end position="161"/>
    </location>
</feature>
<feature type="compositionally biased region" description="Acidic residues" evidence="9">
    <location>
        <begin position="39"/>
        <end position="63"/>
    </location>
</feature>
<evidence type="ECO:0000313" key="12">
    <source>
        <dbReference type="Proteomes" id="UP000749309"/>
    </source>
</evidence>
<evidence type="ECO:0000256" key="9">
    <source>
        <dbReference type="SAM" id="MobiDB-lite"/>
    </source>
</evidence>
<dbReference type="Pfam" id="PF05182">
    <property type="entry name" value="Fip1"/>
    <property type="match status" value="1"/>
</dbReference>
<dbReference type="InterPro" id="IPR020818">
    <property type="entry name" value="Chaperonin_GroES"/>
</dbReference>
<comment type="similarity">
    <text evidence="2 8">Belongs to the GroES chaperonin family.</text>
</comment>
<evidence type="ECO:0000256" key="7">
    <source>
        <dbReference type="ARBA" id="ARBA00056825"/>
    </source>
</evidence>
<dbReference type="GO" id="GO:0006397">
    <property type="term" value="P:mRNA processing"/>
    <property type="evidence" value="ECO:0007669"/>
    <property type="project" value="UniProtKB-KW"/>
</dbReference>
<comment type="subcellular location">
    <subcellularLocation>
        <location evidence="1">Nucleus</location>
    </subcellularLocation>
</comment>
<feature type="compositionally biased region" description="Low complexity" evidence="9">
    <location>
        <begin position="282"/>
        <end position="291"/>
    </location>
</feature>
<evidence type="ECO:0000256" key="2">
    <source>
        <dbReference type="ARBA" id="ARBA00006975"/>
    </source>
</evidence>
<proteinExistence type="inferred from homology"/>
<dbReference type="FunFam" id="2.30.33.40:FF:000002">
    <property type="entry name" value="10 kDa chaperonin, mitochondrial"/>
    <property type="match status" value="1"/>
</dbReference>
<feature type="region of interest" description="Disordered" evidence="9">
    <location>
        <begin position="1"/>
        <end position="181"/>
    </location>
</feature>
<dbReference type="CDD" id="cd00320">
    <property type="entry name" value="cpn10"/>
    <property type="match status" value="1"/>
</dbReference>
<keyword evidence="6" id="KW-0539">Nucleus</keyword>
<dbReference type="HAMAP" id="MF_00580">
    <property type="entry name" value="CH10"/>
    <property type="match status" value="1"/>
</dbReference>
<keyword evidence="4" id="KW-0507">mRNA processing</keyword>
<dbReference type="InterPro" id="IPR018369">
    <property type="entry name" value="Chaprnonin_Cpn10_CS"/>
</dbReference>
<dbReference type="Pfam" id="PF00166">
    <property type="entry name" value="Cpn10"/>
    <property type="match status" value="1"/>
</dbReference>
<comment type="caution">
    <text evidence="11">The sequence shown here is derived from an EMBL/GenBank/DDBJ whole genome shotgun (WGS) entry which is preliminary data.</text>
</comment>
<dbReference type="PANTHER" id="PTHR13484:SF0">
    <property type="entry name" value="PRE-MRNA 3'-END-PROCESSING FACTOR FIP1"/>
    <property type="match status" value="1"/>
</dbReference>
<feature type="region of interest" description="Disordered" evidence="9">
    <location>
        <begin position="251"/>
        <end position="296"/>
    </location>
</feature>
<evidence type="ECO:0000259" key="10">
    <source>
        <dbReference type="Pfam" id="PF05182"/>
    </source>
</evidence>
<dbReference type="SMART" id="SM00883">
    <property type="entry name" value="Cpn10"/>
    <property type="match status" value="1"/>
</dbReference>
<evidence type="ECO:0000256" key="4">
    <source>
        <dbReference type="ARBA" id="ARBA00022664"/>
    </source>
</evidence>
<protein>
    <submittedName>
        <fullName evidence="11">Cleavage and polyadenylylation specificity factor subunit Fip1</fullName>
    </submittedName>
</protein>
<dbReference type="GO" id="GO:0005524">
    <property type="term" value="F:ATP binding"/>
    <property type="evidence" value="ECO:0007669"/>
    <property type="project" value="InterPro"/>
</dbReference>
<feature type="domain" description="Pre-mRNA polyadenylation factor Fip1" evidence="10">
    <location>
        <begin position="167"/>
        <end position="209"/>
    </location>
</feature>
<evidence type="ECO:0000256" key="3">
    <source>
        <dbReference type="ARBA" id="ARBA00007459"/>
    </source>
</evidence>
<feature type="compositionally biased region" description="Polar residues" evidence="9">
    <location>
        <begin position="14"/>
        <end position="25"/>
    </location>
</feature>
<comment type="similarity">
    <text evidence="3">Belongs to the FIP1 family.</text>
</comment>
<dbReference type="PANTHER" id="PTHR13484">
    <property type="entry name" value="FIP1-LIKE 1 PROTEIN"/>
    <property type="match status" value="1"/>
</dbReference>
<dbReference type="GO" id="GO:0005739">
    <property type="term" value="C:mitochondrion"/>
    <property type="evidence" value="ECO:0007669"/>
    <property type="project" value="UniProtKB-ARBA"/>
</dbReference>
<dbReference type="InterPro" id="IPR011032">
    <property type="entry name" value="GroES-like_sf"/>
</dbReference>
<dbReference type="GO" id="GO:0005847">
    <property type="term" value="C:mRNA cleavage and polyadenylation specificity factor complex"/>
    <property type="evidence" value="ECO:0007669"/>
    <property type="project" value="TreeGrafter"/>
</dbReference>
<dbReference type="PRINTS" id="PR00297">
    <property type="entry name" value="CHAPERONIN10"/>
</dbReference>
<evidence type="ECO:0000256" key="6">
    <source>
        <dbReference type="ARBA" id="ARBA00023242"/>
    </source>
</evidence>
<dbReference type="Gene3D" id="2.30.33.40">
    <property type="entry name" value="GroES chaperonin"/>
    <property type="match status" value="1"/>
</dbReference>
<organism evidence="11 12">
    <name type="scientific">Trichophyton interdigitale</name>
    <dbReference type="NCBI Taxonomy" id="101480"/>
    <lineage>
        <taxon>Eukaryota</taxon>
        <taxon>Fungi</taxon>
        <taxon>Dikarya</taxon>
        <taxon>Ascomycota</taxon>
        <taxon>Pezizomycotina</taxon>
        <taxon>Eurotiomycetes</taxon>
        <taxon>Eurotiomycetidae</taxon>
        <taxon>Onygenales</taxon>
        <taxon>Arthrodermataceae</taxon>
        <taxon>Trichophyton</taxon>
    </lineage>
</organism>
<feature type="compositionally biased region" description="Gly residues" evidence="9">
    <location>
        <begin position="254"/>
        <end position="281"/>
    </location>
</feature>
<accession>A0A9P5CY42</accession>
<dbReference type="EMBL" id="JAAQVJ010000129">
    <property type="protein sequence ID" value="KAF3893842.1"/>
    <property type="molecule type" value="Genomic_DNA"/>
</dbReference>
<gene>
    <name evidence="11" type="ORF">GY632_4028</name>
</gene>
<feature type="compositionally biased region" description="Acidic residues" evidence="9">
    <location>
        <begin position="1"/>
        <end position="10"/>
    </location>
</feature>
<dbReference type="InterPro" id="IPR051187">
    <property type="entry name" value="Pre-mRNA_3'-end_processing_reg"/>
</dbReference>
<evidence type="ECO:0000313" key="11">
    <source>
        <dbReference type="EMBL" id="KAF3893842.1"/>
    </source>
</evidence>
<evidence type="ECO:0000256" key="1">
    <source>
        <dbReference type="ARBA" id="ARBA00004123"/>
    </source>
</evidence>
<feature type="compositionally biased region" description="Low complexity" evidence="9">
    <location>
        <begin position="114"/>
        <end position="131"/>
    </location>
</feature>
<dbReference type="AlphaFoldDB" id="A0A9P5CY42"/>
<evidence type="ECO:0000256" key="8">
    <source>
        <dbReference type="RuleBase" id="RU003479"/>
    </source>
</evidence>
<comment type="function">
    <text evidence="7">Eukaryotic CPN10 homolog which is essential for mitochondrial protein biogenesis, together with CPN60. Binds to CPN60 in the presence of Mg-ATP and suppresses the ATPase activity of the latter.</text>
</comment>
<dbReference type="InterPro" id="IPR007854">
    <property type="entry name" value="Fip1_dom"/>
</dbReference>
<keyword evidence="5 8" id="KW-0143">Chaperone</keyword>
<name>A0A9P5CY42_9EURO</name>
<evidence type="ECO:0000256" key="5">
    <source>
        <dbReference type="ARBA" id="ARBA00023186"/>
    </source>
</evidence>
<dbReference type="Proteomes" id="UP000749309">
    <property type="component" value="Unassembled WGS sequence"/>
</dbReference>